<reference evidence="6 7" key="1">
    <citation type="submission" date="2017-12" db="EMBL/GenBank/DDBJ databases">
        <title>Sequencing the genomes of 1000 Actinobacteria strains.</title>
        <authorList>
            <person name="Klenk H.-P."/>
        </authorList>
    </citation>
    <scope>NUCLEOTIDE SEQUENCE [LARGE SCALE GENOMIC DNA]</scope>
    <source>
        <strain evidence="6 7">DSM 12806</strain>
    </source>
</reference>
<dbReference type="SUPFAM" id="SSF49265">
    <property type="entry name" value="Fibronectin type III"/>
    <property type="match status" value="3"/>
</dbReference>
<organism evidence="6 7">
    <name type="scientific">Phycicoccus duodecadis</name>
    <dbReference type="NCBI Taxonomy" id="173053"/>
    <lineage>
        <taxon>Bacteria</taxon>
        <taxon>Bacillati</taxon>
        <taxon>Actinomycetota</taxon>
        <taxon>Actinomycetes</taxon>
        <taxon>Micrococcales</taxon>
        <taxon>Intrasporangiaceae</taxon>
        <taxon>Phycicoccus</taxon>
    </lineage>
</organism>
<keyword evidence="1" id="KW-0677">Repeat</keyword>
<keyword evidence="3" id="KW-0119">Carbohydrate metabolism</keyword>
<dbReference type="SMART" id="SM00060">
    <property type="entry name" value="FN3"/>
    <property type="match status" value="5"/>
</dbReference>
<evidence type="ECO:0000256" key="2">
    <source>
        <dbReference type="ARBA" id="ARBA00023295"/>
    </source>
</evidence>
<dbReference type="Proteomes" id="UP000233781">
    <property type="component" value="Unassembled WGS sequence"/>
</dbReference>
<dbReference type="Gene3D" id="2.60.40.10">
    <property type="entry name" value="Immunoglobulins"/>
    <property type="match status" value="4"/>
</dbReference>
<sequence>MTGARLRVVAALVVASVLGPLAASVGVAAEAPHALHPATLAAGPAETLPTPPVVASVAGDALSVAVSWLPAPEGAGVTSYTLTAHPGEGVTTSECPQPADVTASAAGGSSATWVTGLCARVPYVVQMTATNSAGTSGPSAPSQPGVPVAAQAPRAPAVLGALGRDGRVVVSWAAPALDGGRPVTGYVVSATDPGGVVRGTATLGPTSSEATLTGLQNGVVHTVDVVATNDVGASSAGSTEVTPRAAYAPSVPRGLVVAPDGTGGVDVSWQAPLDDGGSSISGYVLVWQRVVRSPDGSYDLDPVAPQHTQSLAGDVTAASVSTFEDAAASYRFELTATTVAGSGTAATSAAVRPTVVLAARTLVLDDVSAGAVAAVSPDTVEWAQPAPSQVVSITPGTVIVAAATPGTPTGLLRRVTTVESTADHLVLRTVEAALDDVFDDVTVSAVLDPTRATAAGATPAPGVRPTFQAAVPGVRAVGVEPGAGVSVSNTLRLDLELEDDDIFVSGTAAVSTEVGLEMGVSKNAVGAPAGVRLDVTGKVGLSVAARFGVRGDKKVTLGTVEGVPFTVMAGPVPIVVQPRLVSTLSLSGELSLGVKGTAQTGAAVHWDSTDPYVLDVKDISKPFGASGGAVPGVTVDGKASIALKFQAIAAIAGVVGPSVSVTAKLAGSVDFNVPTGGHFLEVAPSLELKGGVALNRFGFSLELERALAVRSFVAFVIDRPPTATYTVVGPTQVPAGTPTTFEAVRSDGVVEPLDWSIVGGVGADAVDSDGRVVAANPAGRTVTVHVDGASGASGERVVLVGTPFGAPVNLRVQRHAADFGIDASWEPPPTTGGSAVTGYLAVLRSDTGESTTSRTTQPVLSVADLAPGAWTVEVFAQNADGRLSTPARTSIIITPLCTTRWAGGPDGRWTDPSSWSSGRVPGPADWVCLGGSDARLAPDETATVAGLDGEQGTLVLDGQLTVGSHLDGLQLMDGAGTFTAGPALRWTLPQNLDVDVVNRGRASLSTSAPYTYLNHDVRFDNYGTLTTEGTDGGWLGDQAGSESRVVNHPGATLSLTGGVHVWTRVVLDGTIRSDGPSSWLHLAVLADTARPALDGRVSLDTLEAPTEGAQVPGVLSGATVSTIEGGPLTVPAGVSLTVARQEYREWDLALHTLPSIMAPEVRNHGRLTLDGRSQAVRLTGARVANDGDLVLRGSAPTDPGSTDSRISNLEGGTLRTEGATIDLPTDLAGAVVNTSATTTLLRSAQLAGPTSLDVSGDVLVPNLQVPGAGATLVTTGDRLRLSQITGGPLSIGPGSRLDLTSTFSDASYPCRVSAPLTTRGDLRLGAGCWLDDVTNEGTLSVTGDLGGIVDPARPMLTNRPGATLSFTCPVRGCFVTGLVVADGTLRNTSPRSVVFSRLDLLGSPRVEVLRGQDGEGRIESQYELTLRGSLVATNEPGYTPAPWERWTPVLGTPVLGGFEAVLGDGWRSVATSPRELEWPGQELAFTQPGTPTVDAHPVFGQPMTAGAGSWQPQPDTVEYVWLRAGEPIPGATEATYVPSLDDLGAPLSVRVTARKVGYLTAVRTSSSSSPVGPATASAPAPAMLDACASAQDLVHIPGSQAAAYTMNGRAVDAGAYGATGTVTVTARARPGYVLTGTTSWTRTFVAAACTTVLTAPAFATPTYATPQVGLSWAVGGLPAGAGPVTFLVSSRVVGVTATGARTYSTPVSRLTTSRGSGVLTGVAGAVYQFQVRAVDAYGMQSLPSPWRTVTMPTDDRATSLSWSTGWAKGVSSSYYAGTYRITKVRATVRATAWTDQVTLIGARTRTSGKLAVYVDGVLRLTVDSSGSTTSLRQSLGTVTVPYGRHVVVVTALATPGRPTVILDALAFRR</sequence>
<dbReference type="GO" id="GO:0016798">
    <property type="term" value="F:hydrolase activity, acting on glycosyl bonds"/>
    <property type="evidence" value="ECO:0007669"/>
    <property type="project" value="UniProtKB-KW"/>
</dbReference>
<proteinExistence type="predicted"/>
<keyword evidence="7" id="KW-1185">Reference proteome</keyword>
<keyword evidence="4" id="KW-0732">Signal</keyword>
<evidence type="ECO:0000256" key="4">
    <source>
        <dbReference type="SAM" id="SignalP"/>
    </source>
</evidence>
<dbReference type="PANTHER" id="PTHR13817:SF73">
    <property type="entry name" value="FIBRONECTIN TYPE-III DOMAIN-CONTAINING PROTEIN"/>
    <property type="match status" value="1"/>
</dbReference>
<protein>
    <submittedName>
        <fullName evidence="6">Fibronectin type III domain protein</fullName>
    </submittedName>
</protein>
<evidence type="ECO:0000259" key="5">
    <source>
        <dbReference type="PROSITE" id="PS50853"/>
    </source>
</evidence>
<dbReference type="EMBL" id="PJNE01000001">
    <property type="protein sequence ID" value="PKW27393.1"/>
    <property type="molecule type" value="Genomic_DNA"/>
</dbReference>
<keyword evidence="2" id="KW-0378">Hydrolase</keyword>
<dbReference type="InterPro" id="IPR013783">
    <property type="entry name" value="Ig-like_fold"/>
</dbReference>
<dbReference type="GO" id="GO:0000272">
    <property type="term" value="P:polysaccharide catabolic process"/>
    <property type="evidence" value="ECO:0007669"/>
    <property type="project" value="UniProtKB-KW"/>
</dbReference>
<feature type="domain" description="Fibronectin type-III" evidence="5">
    <location>
        <begin position="152"/>
        <end position="248"/>
    </location>
</feature>
<evidence type="ECO:0000313" key="6">
    <source>
        <dbReference type="EMBL" id="PKW27393.1"/>
    </source>
</evidence>
<gene>
    <name evidence="6" type="ORF">ATL31_2234</name>
</gene>
<feature type="domain" description="Fibronectin type-III" evidence="5">
    <location>
        <begin position="251"/>
        <end position="357"/>
    </location>
</feature>
<keyword evidence="3" id="KW-0624">Polysaccharide degradation</keyword>
<dbReference type="OrthoDB" id="614750at2"/>
<feature type="signal peptide" evidence="4">
    <location>
        <begin position="1"/>
        <end position="22"/>
    </location>
</feature>
<dbReference type="CDD" id="cd00063">
    <property type="entry name" value="FN3"/>
    <property type="match status" value="3"/>
</dbReference>
<dbReference type="PROSITE" id="PS50853">
    <property type="entry name" value="FN3"/>
    <property type="match status" value="4"/>
</dbReference>
<dbReference type="InterPro" id="IPR003961">
    <property type="entry name" value="FN3_dom"/>
</dbReference>
<name>A0A2N3YKK2_9MICO</name>
<feature type="domain" description="Fibronectin type-III" evidence="5">
    <location>
        <begin position="48"/>
        <end position="149"/>
    </location>
</feature>
<dbReference type="Gene3D" id="2.60.40.2700">
    <property type="match status" value="1"/>
</dbReference>
<dbReference type="PANTHER" id="PTHR13817">
    <property type="entry name" value="TITIN"/>
    <property type="match status" value="1"/>
</dbReference>
<comment type="caution">
    <text evidence="6">The sequence shown here is derived from an EMBL/GenBank/DDBJ whole genome shotgun (WGS) entry which is preliminary data.</text>
</comment>
<evidence type="ECO:0000256" key="1">
    <source>
        <dbReference type="ARBA" id="ARBA00022737"/>
    </source>
</evidence>
<dbReference type="InterPro" id="IPR050964">
    <property type="entry name" value="Striated_Muscle_Regulatory"/>
</dbReference>
<dbReference type="Pfam" id="PF00041">
    <property type="entry name" value="fn3"/>
    <property type="match status" value="1"/>
</dbReference>
<evidence type="ECO:0000256" key="3">
    <source>
        <dbReference type="ARBA" id="ARBA00023326"/>
    </source>
</evidence>
<keyword evidence="2" id="KW-0326">Glycosidase</keyword>
<feature type="chain" id="PRO_5038376749" evidence="4">
    <location>
        <begin position="23"/>
        <end position="1869"/>
    </location>
</feature>
<evidence type="ECO:0000313" key="7">
    <source>
        <dbReference type="Proteomes" id="UP000233781"/>
    </source>
</evidence>
<accession>A0A2N3YKK2</accession>
<dbReference type="InterPro" id="IPR036116">
    <property type="entry name" value="FN3_sf"/>
</dbReference>
<feature type="domain" description="Fibronectin type-III" evidence="5">
    <location>
        <begin position="806"/>
        <end position="897"/>
    </location>
</feature>
<dbReference type="RefSeq" id="WP_158239840.1">
    <property type="nucleotide sequence ID" value="NZ_PJNE01000001.1"/>
</dbReference>